<feature type="domain" description="Pvc16 N-terminal" evidence="1">
    <location>
        <begin position="9"/>
        <end position="212"/>
    </location>
</feature>
<accession>A0A9W6JU76</accession>
<keyword evidence="3" id="KW-1185">Reference proteome</keyword>
<dbReference type="RefSeq" id="WP_213364038.1">
    <property type="nucleotide sequence ID" value="NZ_BSFM01000011.1"/>
</dbReference>
<reference evidence="2" key="2">
    <citation type="submission" date="2023-01" db="EMBL/GenBank/DDBJ databases">
        <authorList>
            <person name="Sun Q."/>
            <person name="Evtushenko L."/>
        </authorList>
    </citation>
    <scope>NUCLEOTIDE SEQUENCE</scope>
    <source>
        <strain evidence="2">VKM B-2789</strain>
    </source>
</reference>
<proteinExistence type="predicted"/>
<dbReference type="InterPro" id="IPR025351">
    <property type="entry name" value="Pvc16_N"/>
</dbReference>
<dbReference type="EMBL" id="BSFM01000011">
    <property type="protein sequence ID" value="GLK83836.1"/>
    <property type="molecule type" value="Genomic_DNA"/>
</dbReference>
<gene>
    <name evidence="2" type="ORF">GCM10017653_19060</name>
</gene>
<comment type="caution">
    <text evidence="2">The sequence shown here is derived from an EMBL/GenBank/DDBJ whole genome shotgun (WGS) entry which is preliminary data.</text>
</comment>
<evidence type="ECO:0000259" key="1">
    <source>
        <dbReference type="Pfam" id="PF14065"/>
    </source>
</evidence>
<evidence type="ECO:0000313" key="3">
    <source>
        <dbReference type="Proteomes" id="UP001143330"/>
    </source>
</evidence>
<organism evidence="2 3">
    <name type="scientific">Ancylobacter defluvii</name>
    <dbReference type="NCBI Taxonomy" id="1282440"/>
    <lineage>
        <taxon>Bacteria</taxon>
        <taxon>Pseudomonadati</taxon>
        <taxon>Pseudomonadota</taxon>
        <taxon>Alphaproteobacteria</taxon>
        <taxon>Hyphomicrobiales</taxon>
        <taxon>Xanthobacteraceae</taxon>
        <taxon>Ancylobacter</taxon>
    </lineage>
</organism>
<reference evidence="2" key="1">
    <citation type="journal article" date="2014" name="Int. J. Syst. Evol. Microbiol.">
        <title>Complete genome sequence of Corynebacterium casei LMG S-19264T (=DSM 44701T), isolated from a smear-ripened cheese.</title>
        <authorList>
            <consortium name="US DOE Joint Genome Institute (JGI-PGF)"/>
            <person name="Walter F."/>
            <person name="Albersmeier A."/>
            <person name="Kalinowski J."/>
            <person name="Ruckert C."/>
        </authorList>
    </citation>
    <scope>NUCLEOTIDE SEQUENCE</scope>
    <source>
        <strain evidence="2">VKM B-2789</strain>
    </source>
</reference>
<dbReference type="Proteomes" id="UP001143330">
    <property type="component" value="Unassembled WGS sequence"/>
</dbReference>
<dbReference type="Pfam" id="PF14065">
    <property type="entry name" value="Pvc16_N"/>
    <property type="match status" value="1"/>
</dbReference>
<evidence type="ECO:0000313" key="2">
    <source>
        <dbReference type="EMBL" id="GLK83836.1"/>
    </source>
</evidence>
<protein>
    <recommendedName>
        <fullName evidence="1">Pvc16 N-terminal domain-containing protein</fullName>
    </recommendedName>
</protein>
<dbReference type="AlphaFoldDB" id="A0A9W6JU76"/>
<name>A0A9W6JU76_9HYPH</name>
<sequence length="447" mass="47195">MSNGLAIAAVTRVMQDMLHSGLVASGIAGAVGGTVTVTALPPDRILGDGAPATEATQLNLFLHQVSPNAGWTGRDLPSRDARADRLIDPMLALDLHYLLTAYGELEFQGEILLGHAMQLLHENAVLSRDFIRDVLANPPGGGMAGAALQALTMSDLAEQVELIKIRPRHLSTDDMSKLWTAFQSHYRTSTAYEVSVVLIQRPRPKRTPLPVLSRGQPDPDTGRDAGIVLQASLVPAIPTLIALVPPRQQGAARLGETIRLDGHHLAGEQVTVRFAAEPDGAALTLAAATAADGTITVELPPAVAAPPPPPTPPENDPANWQVGVYRVSAEIRDAGGEVRTTNVLPLVLAPLIRQINTARAADIVTFTVVCAPPVRQSAAVSLIVGSRELPAEPLATPQATTVTFRSAGFAAGQIVPLRLRVDGIDSLLIDRTARPPAFDPTQQVTLP</sequence>